<keyword evidence="2" id="KW-1185">Reference proteome</keyword>
<dbReference type="Proteomes" id="UP000014629">
    <property type="component" value="Unassembled WGS sequence"/>
</dbReference>
<gene>
    <name evidence="1" type="ORF">STRAU_6090</name>
</gene>
<evidence type="ECO:0000313" key="2">
    <source>
        <dbReference type="Proteomes" id="UP000014629"/>
    </source>
</evidence>
<evidence type="ECO:0000313" key="1">
    <source>
        <dbReference type="EMBL" id="EPH40875.1"/>
    </source>
</evidence>
<reference evidence="1 2" key="1">
    <citation type="submission" date="2013-02" db="EMBL/GenBank/DDBJ databases">
        <title>Draft Genome Sequence of Streptomyces aurantiacus, Which Produces Setomimycin.</title>
        <authorList>
            <person name="Gruening B.A."/>
            <person name="Praeg A."/>
            <person name="Erxleben A."/>
            <person name="Guenther S."/>
            <person name="Mueller M."/>
        </authorList>
    </citation>
    <scope>NUCLEOTIDE SEQUENCE [LARGE SCALE GENOMIC DNA]</scope>
    <source>
        <strain evidence="1 2">JA 4570</strain>
    </source>
</reference>
<dbReference type="RefSeq" id="WP_016644211.1">
    <property type="nucleotide sequence ID" value="NZ_AOPZ01000361.1"/>
</dbReference>
<sequence length="298" mass="32669">MQNTTRTPTEALRIVVEHWPHLRALIDTATPDVWPPANPSLYLRALDEHDAAEAAAGHLSPAEYLARPGHDQDEAPAAGHEHLVLAEQPAPLRLHVVDASRAVEAALCSLADEIAAQVQRRQISAPTRPNPNDSTGRDLALLAVRDEADPQRWHYNLRERTAPRAAKWLLARIEGEPGPCESLTLAHRRLIGRVAREAARRIERTIGAEHRSVPMGEQPCPWCAGQLVMHRGADDDAAAVTCETGAACCAPTSLDGEGRRVWRGAEALLALHEAVAAAARRRRRRDQKRAERSRRAAA</sequence>
<protein>
    <submittedName>
        <fullName evidence="1">Uncharacterized protein</fullName>
    </submittedName>
</protein>
<dbReference type="PATRIC" id="fig|1286094.4.peg.6018"/>
<organism evidence="1 2">
    <name type="scientific">Streptomyces aurantiacus JA 4570</name>
    <dbReference type="NCBI Taxonomy" id="1286094"/>
    <lineage>
        <taxon>Bacteria</taxon>
        <taxon>Bacillati</taxon>
        <taxon>Actinomycetota</taxon>
        <taxon>Actinomycetes</taxon>
        <taxon>Kitasatosporales</taxon>
        <taxon>Streptomycetaceae</taxon>
        <taxon>Streptomyces</taxon>
        <taxon>Streptomyces aurantiacus group</taxon>
    </lineage>
</organism>
<name>S3ZR49_9ACTN</name>
<dbReference type="EMBL" id="AOPZ01000361">
    <property type="protein sequence ID" value="EPH40875.1"/>
    <property type="molecule type" value="Genomic_DNA"/>
</dbReference>
<accession>S3ZR49</accession>
<dbReference type="AlphaFoldDB" id="S3ZR49"/>
<comment type="caution">
    <text evidence="1">The sequence shown here is derived from an EMBL/GenBank/DDBJ whole genome shotgun (WGS) entry which is preliminary data.</text>
</comment>
<proteinExistence type="predicted"/>